<evidence type="ECO:0000256" key="6">
    <source>
        <dbReference type="SAM" id="Phobius"/>
    </source>
</evidence>
<evidence type="ECO:0000256" key="3">
    <source>
        <dbReference type="ARBA" id="ARBA00022692"/>
    </source>
</evidence>
<dbReference type="Pfam" id="PF03626">
    <property type="entry name" value="COX4_pro"/>
    <property type="match status" value="1"/>
</dbReference>
<accession>A0ABT4XDW5</accession>
<protein>
    <submittedName>
        <fullName evidence="7">Cytochrome C oxidase subunit IV family protein</fullName>
    </submittedName>
</protein>
<evidence type="ECO:0000256" key="1">
    <source>
        <dbReference type="ARBA" id="ARBA00004651"/>
    </source>
</evidence>
<keyword evidence="5 6" id="KW-0472">Membrane</keyword>
<organism evidence="7 8">
    <name type="scientific">Pseudomonas aestuarii</name>
    <dbReference type="NCBI Taxonomy" id="3018340"/>
    <lineage>
        <taxon>Bacteria</taxon>
        <taxon>Pseudomonadati</taxon>
        <taxon>Pseudomonadota</taxon>
        <taxon>Gammaproteobacteria</taxon>
        <taxon>Pseudomonadales</taxon>
        <taxon>Pseudomonadaceae</taxon>
        <taxon>Pseudomonas</taxon>
    </lineage>
</organism>
<proteinExistence type="predicted"/>
<feature type="transmembrane region" description="Helical" evidence="6">
    <location>
        <begin position="31"/>
        <end position="49"/>
    </location>
</feature>
<gene>
    <name evidence="7" type="ORF">PH586_08290</name>
</gene>
<name>A0ABT4XDW5_9PSED</name>
<sequence length="85" mass="8999">MSASNTLILCWLGLAALSVTSVQLGNTGATLLMTGAVLLAALGKAWLIADGFMELRHAPRMWRWLLLGWPLALVAGVLLSLALRG</sequence>
<evidence type="ECO:0000313" key="7">
    <source>
        <dbReference type="EMBL" id="MDA7086377.1"/>
    </source>
</evidence>
<comment type="subcellular location">
    <subcellularLocation>
        <location evidence="1">Cell membrane</location>
        <topology evidence="1">Multi-pass membrane protein</topology>
    </subcellularLocation>
</comment>
<evidence type="ECO:0000313" key="8">
    <source>
        <dbReference type="Proteomes" id="UP001212042"/>
    </source>
</evidence>
<evidence type="ECO:0000256" key="2">
    <source>
        <dbReference type="ARBA" id="ARBA00022475"/>
    </source>
</evidence>
<evidence type="ECO:0000256" key="4">
    <source>
        <dbReference type="ARBA" id="ARBA00022989"/>
    </source>
</evidence>
<dbReference type="InterPro" id="IPR005171">
    <property type="entry name" value="Cyt_c_oxidase_su4_prok"/>
</dbReference>
<keyword evidence="2" id="KW-1003">Cell membrane</keyword>
<feature type="transmembrane region" description="Helical" evidence="6">
    <location>
        <begin position="61"/>
        <end position="83"/>
    </location>
</feature>
<keyword evidence="4 6" id="KW-1133">Transmembrane helix</keyword>
<keyword evidence="8" id="KW-1185">Reference proteome</keyword>
<evidence type="ECO:0000256" key="5">
    <source>
        <dbReference type="ARBA" id="ARBA00023136"/>
    </source>
</evidence>
<dbReference type="Proteomes" id="UP001212042">
    <property type="component" value="Unassembled WGS sequence"/>
</dbReference>
<dbReference type="EMBL" id="JAQJZJ010000003">
    <property type="protein sequence ID" value="MDA7086377.1"/>
    <property type="molecule type" value="Genomic_DNA"/>
</dbReference>
<keyword evidence="3 6" id="KW-0812">Transmembrane</keyword>
<dbReference type="RefSeq" id="WP_271347288.1">
    <property type="nucleotide sequence ID" value="NZ_JAQJZJ010000003.1"/>
</dbReference>
<comment type="caution">
    <text evidence="7">The sequence shown here is derived from an EMBL/GenBank/DDBJ whole genome shotgun (WGS) entry which is preliminary data.</text>
</comment>
<reference evidence="7 8" key="1">
    <citation type="submission" date="2023-01" db="EMBL/GenBank/DDBJ databases">
        <title>Pseudomonas SA3-5T sp. nov., isolated from tidal flat sediment.</title>
        <authorList>
            <person name="Kim H.S."/>
            <person name="Kim J.-S."/>
            <person name="Suh M.K."/>
            <person name="Eom M.K."/>
            <person name="Lee J.-S."/>
        </authorList>
    </citation>
    <scope>NUCLEOTIDE SEQUENCE [LARGE SCALE GENOMIC DNA]</scope>
    <source>
        <strain evidence="7 8">SA3-5</strain>
    </source>
</reference>